<protein>
    <submittedName>
        <fullName evidence="2">Initiation factor eIF-4 gamma, MA3</fullName>
    </submittedName>
</protein>
<dbReference type="GO" id="GO:0003743">
    <property type="term" value="F:translation initiation factor activity"/>
    <property type="evidence" value="ECO:0007669"/>
    <property type="project" value="UniProtKB-KW"/>
</dbReference>
<dbReference type="Gene3D" id="1.25.40.180">
    <property type="match status" value="1"/>
</dbReference>
<evidence type="ECO:0000259" key="1">
    <source>
        <dbReference type="PROSITE" id="PS51366"/>
    </source>
</evidence>
<name>A0A5E4NME0_9HEMI</name>
<evidence type="ECO:0000313" key="3">
    <source>
        <dbReference type="Proteomes" id="UP000325440"/>
    </source>
</evidence>
<dbReference type="InterPro" id="IPR003891">
    <property type="entry name" value="Initiation_fac_eIF4g_MI"/>
</dbReference>
<keyword evidence="3" id="KW-1185">Reference proteome</keyword>
<dbReference type="PROSITE" id="PS51366">
    <property type="entry name" value="MI"/>
    <property type="match status" value="1"/>
</dbReference>
<keyword evidence="2" id="KW-0396">Initiation factor</keyword>
<feature type="domain" description="MI" evidence="1">
    <location>
        <begin position="143"/>
        <end position="246"/>
    </location>
</feature>
<organism evidence="2 3">
    <name type="scientific">Cinara cedri</name>
    <dbReference type="NCBI Taxonomy" id="506608"/>
    <lineage>
        <taxon>Eukaryota</taxon>
        <taxon>Metazoa</taxon>
        <taxon>Ecdysozoa</taxon>
        <taxon>Arthropoda</taxon>
        <taxon>Hexapoda</taxon>
        <taxon>Insecta</taxon>
        <taxon>Pterygota</taxon>
        <taxon>Neoptera</taxon>
        <taxon>Paraneoptera</taxon>
        <taxon>Hemiptera</taxon>
        <taxon>Sternorrhyncha</taxon>
        <taxon>Aphidomorpha</taxon>
        <taxon>Aphidoidea</taxon>
        <taxon>Aphididae</taxon>
        <taxon>Lachninae</taxon>
        <taxon>Cinara</taxon>
    </lineage>
</organism>
<keyword evidence="2" id="KW-0648">Protein biosynthesis</keyword>
<dbReference type="AlphaFoldDB" id="A0A5E4NME0"/>
<reference evidence="2 3" key="1">
    <citation type="submission" date="2019-08" db="EMBL/GenBank/DDBJ databases">
        <authorList>
            <person name="Alioto T."/>
            <person name="Alioto T."/>
            <person name="Gomez Garrido J."/>
        </authorList>
    </citation>
    <scope>NUCLEOTIDE SEQUENCE [LARGE SCALE GENOMIC DNA]</scope>
</reference>
<dbReference type="OrthoDB" id="6616088at2759"/>
<dbReference type="EMBL" id="CABPRJ010002371">
    <property type="protein sequence ID" value="VVC43694.1"/>
    <property type="molecule type" value="Genomic_DNA"/>
</dbReference>
<gene>
    <name evidence="2" type="ORF">CINCED_3A016508</name>
</gene>
<sequence>MNRLEILNSLSSSLWNINLEDINKIIQSISALPIKSASSLDEVTNKIHCKIYNLDHIVSQLLSFTNDETSIDNELSPIIKSLVHEIKSLFDFGWINKSNCSSYLTDSFELVNHKTNVENNDHILPFQSQNYFVSKSMEMLAESVYEECYEILFMFIHTENFEEIVHLLTVINTWLHYDGVSFAVAMILVAIIYEQKTSARKLLDNLVNEGWLSKDSIQLGINRVLDDIDEIAIKSLMDISNEFSFE</sequence>
<dbReference type="Proteomes" id="UP000325440">
    <property type="component" value="Unassembled WGS sequence"/>
</dbReference>
<accession>A0A5E4NME0</accession>
<evidence type="ECO:0000313" key="2">
    <source>
        <dbReference type="EMBL" id="VVC43694.1"/>
    </source>
</evidence>
<proteinExistence type="predicted"/>